<accession>A0A1M6MUH0</accession>
<feature type="region of interest" description="Disordered" evidence="1">
    <location>
        <begin position="116"/>
        <end position="135"/>
    </location>
</feature>
<keyword evidence="2" id="KW-1133">Transmembrane helix</keyword>
<organism evidence="3 4">
    <name type="scientific">Nocardiopsis flavescens</name>
    <dbReference type="NCBI Taxonomy" id="758803"/>
    <lineage>
        <taxon>Bacteria</taxon>
        <taxon>Bacillati</taxon>
        <taxon>Actinomycetota</taxon>
        <taxon>Actinomycetes</taxon>
        <taxon>Streptosporangiales</taxon>
        <taxon>Nocardiopsidaceae</taxon>
        <taxon>Nocardiopsis</taxon>
    </lineage>
</organism>
<feature type="transmembrane region" description="Helical" evidence="2">
    <location>
        <begin position="39"/>
        <end position="56"/>
    </location>
</feature>
<protein>
    <recommendedName>
        <fullName evidence="5">DUF4233 domain-containing protein</fullName>
    </recommendedName>
</protein>
<evidence type="ECO:0008006" key="5">
    <source>
        <dbReference type="Google" id="ProtNLM"/>
    </source>
</evidence>
<evidence type="ECO:0000256" key="1">
    <source>
        <dbReference type="SAM" id="MobiDB-lite"/>
    </source>
</evidence>
<evidence type="ECO:0000256" key="2">
    <source>
        <dbReference type="SAM" id="Phobius"/>
    </source>
</evidence>
<keyword evidence="2" id="KW-0812">Transmembrane</keyword>
<evidence type="ECO:0000313" key="3">
    <source>
        <dbReference type="EMBL" id="SHJ87121.1"/>
    </source>
</evidence>
<gene>
    <name evidence="3" type="ORF">SAMN05421803_110226</name>
</gene>
<feature type="transmembrane region" description="Helical" evidence="2">
    <location>
        <begin position="7"/>
        <end position="27"/>
    </location>
</feature>
<reference evidence="3 4" key="1">
    <citation type="submission" date="2016-11" db="EMBL/GenBank/DDBJ databases">
        <authorList>
            <person name="Jaros S."/>
            <person name="Januszkiewicz K."/>
            <person name="Wedrychowicz H."/>
        </authorList>
    </citation>
    <scope>NUCLEOTIDE SEQUENCE [LARGE SCALE GENOMIC DNA]</scope>
    <source>
        <strain evidence="3 4">CGMCC 4.5723</strain>
    </source>
</reference>
<name>A0A1M6MUH0_9ACTN</name>
<sequence>MTKGNPTVRVVCAVVLVFEVIVIGLFIPVAVTLAGMDPAVAGGLWGSMALAALVLAGLQKYRWAHYAAWALQAAFLFTSFMLPGGMLVAVVFVSLWATGVVLGRRTDEMKAAHRARAEAEAAQGAQTSAGASPES</sequence>
<dbReference type="EMBL" id="FQZK01000010">
    <property type="protein sequence ID" value="SHJ87121.1"/>
    <property type="molecule type" value="Genomic_DNA"/>
</dbReference>
<evidence type="ECO:0000313" key="4">
    <source>
        <dbReference type="Proteomes" id="UP000184452"/>
    </source>
</evidence>
<proteinExistence type="predicted"/>
<keyword evidence="4" id="KW-1185">Reference proteome</keyword>
<dbReference type="Pfam" id="PF14017">
    <property type="entry name" value="DUF4233"/>
    <property type="match status" value="1"/>
</dbReference>
<keyword evidence="2" id="KW-0472">Membrane</keyword>
<dbReference type="Proteomes" id="UP000184452">
    <property type="component" value="Unassembled WGS sequence"/>
</dbReference>
<dbReference type="AlphaFoldDB" id="A0A1M6MUH0"/>
<feature type="compositionally biased region" description="Low complexity" evidence="1">
    <location>
        <begin position="120"/>
        <end position="135"/>
    </location>
</feature>
<dbReference type="STRING" id="758803.SAMN05421803_110226"/>
<dbReference type="InterPro" id="IPR025327">
    <property type="entry name" value="DUF4233"/>
</dbReference>